<dbReference type="Proteomes" id="UP000317078">
    <property type="component" value="Unassembled WGS sequence"/>
</dbReference>
<organism evidence="1 2">
    <name type="scientific">Muricoccus nepalensis</name>
    <dbReference type="NCBI Taxonomy" id="1854500"/>
    <lineage>
        <taxon>Bacteria</taxon>
        <taxon>Pseudomonadati</taxon>
        <taxon>Pseudomonadota</taxon>
        <taxon>Alphaproteobacteria</taxon>
        <taxon>Acetobacterales</taxon>
        <taxon>Roseomonadaceae</taxon>
        <taxon>Muricoccus</taxon>
    </lineage>
</organism>
<evidence type="ECO:0000313" key="2">
    <source>
        <dbReference type="Proteomes" id="UP000317078"/>
    </source>
</evidence>
<dbReference type="OrthoDB" id="9801773at2"/>
<comment type="caution">
    <text evidence="1">The sequence shown here is derived from an EMBL/GenBank/DDBJ whole genome shotgun (WGS) entry which is preliminary data.</text>
</comment>
<dbReference type="InterPro" id="IPR044691">
    <property type="entry name" value="DCC1_Trx"/>
</dbReference>
<dbReference type="RefSeq" id="WP_140881426.1">
    <property type="nucleotide sequence ID" value="NZ_RCZP01000002.1"/>
</dbReference>
<dbReference type="Pfam" id="PF04134">
    <property type="entry name" value="DCC1-like"/>
    <property type="match status" value="1"/>
</dbReference>
<dbReference type="EMBL" id="RCZP01000002">
    <property type="protein sequence ID" value="TPG60499.1"/>
    <property type="molecule type" value="Genomic_DNA"/>
</dbReference>
<dbReference type="AlphaFoldDB" id="A0A502GEF0"/>
<accession>A0A502GEF0</accession>
<evidence type="ECO:0000313" key="1">
    <source>
        <dbReference type="EMBL" id="TPG60499.1"/>
    </source>
</evidence>
<dbReference type="PANTHER" id="PTHR34290">
    <property type="entry name" value="SI:CH73-390P7.2"/>
    <property type="match status" value="1"/>
</dbReference>
<dbReference type="InterPro" id="IPR007263">
    <property type="entry name" value="DCC1-like"/>
</dbReference>
<gene>
    <name evidence="1" type="ORF">EAH89_03790</name>
</gene>
<name>A0A502GEF0_9PROT</name>
<keyword evidence="2" id="KW-1185">Reference proteome</keyword>
<reference evidence="1 2" key="1">
    <citation type="journal article" date="2019" name="Environ. Microbiol.">
        <title>Species interactions and distinct microbial communities in high Arctic permafrost affected cryosols are associated with the CH4 and CO2 gas fluxes.</title>
        <authorList>
            <person name="Altshuler I."/>
            <person name="Hamel J."/>
            <person name="Turney S."/>
            <person name="Magnuson E."/>
            <person name="Levesque R."/>
            <person name="Greer C."/>
            <person name="Whyte L.G."/>
        </authorList>
    </citation>
    <scope>NUCLEOTIDE SEQUENCE [LARGE SCALE GENOMIC DNA]</scope>
    <source>
        <strain evidence="1 2">S9.3B</strain>
    </source>
</reference>
<dbReference type="GO" id="GO:0015035">
    <property type="term" value="F:protein-disulfide reductase activity"/>
    <property type="evidence" value="ECO:0007669"/>
    <property type="project" value="InterPro"/>
</dbReference>
<protein>
    <submittedName>
        <fullName evidence="1">DUF393 domain-containing protein</fullName>
    </submittedName>
</protein>
<dbReference type="PANTHER" id="PTHR34290:SF2">
    <property type="entry name" value="OS04G0668800 PROTEIN"/>
    <property type="match status" value="1"/>
</dbReference>
<proteinExistence type="predicted"/>
<sequence length="114" mass="12491">MPGEVEIYYDGGCPVCSREIAFYRARPGAEGFRWTDVNAEGALLGPGLTREAALARMHVRRADGTLLSGAAAFGEMWRHMPGLGWLGRLVALPPFGAVAELGYRGFLRLRGLWR</sequence>